<reference evidence="2 3" key="1">
    <citation type="submission" date="2019-11" db="EMBL/GenBank/DDBJ databases">
        <title>Streptomyces typhae sp. nov., a novel endophytic actinomycete isolated from the root of cattail pollen (Typha angustifolia L.).</title>
        <authorList>
            <person name="Peng C."/>
        </authorList>
    </citation>
    <scope>NUCLEOTIDE SEQUENCE [LARGE SCALE GENOMIC DNA]</scope>
    <source>
        <strain evidence="3">p1417</strain>
    </source>
</reference>
<dbReference type="Gene3D" id="1.10.260.40">
    <property type="entry name" value="lambda repressor-like DNA-binding domains"/>
    <property type="match status" value="1"/>
</dbReference>
<dbReference type="EMBL" id="WPNZ01000001">
    <property type="protein sequence ID" value="MVO83641.1"/>
    <property type="molecule type" value="Genomic_DNA"/>
</dbReference>
<feature type="domain" description="HTH cro/C1-type" evidence="1">
    <location>
        <begin position="19"/>
        <end position="60"/>
    </location>
</feature>
<sequence>MSETNCQPPAAWRYCGSQIKLWRAEASVSRAALADEAGYDCEYVKSMENGRRRPTLRLLQVADQMCGARGKLTSAQEYLKPEKFLSYSEDFMRYEAEAIVLSSYQSLLIPGLLQTPGTVRAYLNAHYPPLDDETLEERLAGRLERQLLLEQRTRAFSFVIGETVLRNQVGTVKEWREQLSRLLEVGSARNVTIQVLPLCGAGPELDGPFVLLETAEHEVLVFEEGQATGRLYADTDKVSSVAQRHAMILRKALNPEGSARLIGKLTEEL</sequence>
<dbReference type="RefSeq" id="WP_343040212.1">
    <property type="nucleotide sequence ID" value="NZ_WPNZ01000001.1"/>
</dbReference>
<keyword evidence="3" id="KW-1185">Reference proteome</keyword>
<dbReference type="AlphaFoldDB" id="A0A6L6WUL9"/>
<dbReference type="SUPFAM" id="SSF47413">
    <property type="entry name" value="lambda repressor-like DNA-binding domains"/>
    <property type="match status" value="1"/>
</dbReference>
<dbReference type="Pfam" id="PF13560">
    <property type="entry name" value="HTH_31"/>
    <property type="match status" value="1"/>
</dbReference>
<dbReference type="CDD" id="cd00093">
    <property type="entry name" value="HTH_XRE"/>
    <property type="match status" value="1"/>
</dbReference>
<dbReference type="Proteomes" id="UP000483802">
    <property type="component" value="Unassembled WGS sequence"/>
</dbReference>
<dbReference type="Pfam" id="PF19054">
    <property type="entry name" value="DUF5753"/>
    <property type="match status" value="1"/>
</dbReference>
<dbReference type="InterPro" id="IPR001387">
    <property type="entry name" value="Cro/C1-type_HTH"/>
</dbReference>
<evidence type="ECO:0000313" key="3">
    <source>
        <dbReference type="Proteomes" id="UP000483802"/>
    </source>
</evidence>
<name>A0A6L6WUL9_9ACTN</name>
<accession>A0A6L6WUL9</accession>
<comment type="caution">
    <text evidence="2">The sequence shown here is derived from an EMBL/GenBank/DDBJ whole genome shotgun (WGS) entry which is preliminary data.</text>
</comment>
<protein>
    <submittedName>
        <fullName evidence="2">Helix-turn-helix domain-containing protein</fullName>
    </submittedName>
</protein>
<dbReference type="GO" id="GO:0003677">
    <property type="term" value="F:DNA binding"/>
    <property type="evidence" value="ECO:0007669"/>
    <property type="project" value="InterPro"/>
</dbReference>
<evidence type="ECO:0000259" key="1">
    <source>
        <dbReference type="PROSITE" id="PS50943"/>
    </source>
</evidence>
<dbReference type="InterPro" id="IPR043917">
    <property type="entry name" value="DUF5753"/>
</dbReference>
<gene>
    <name evidence="2" type="ORF">GPA10_02400</name>
</gene>
<proteinExistence type="predicted"/>
<dbReference type="InterPro" id="IPR010982">
    <property type="entry name" value="Lambda_DNA-bd_dom_sf"/>
</dbReference>
<organism evidence="2 3">
    <name type="scientific">Streptomyces typhae</name>
    <dbReference type="NCBI Taxonomy" id="2681492"/>
    <lineage>
        <taxon>Bacteria</taxon>
        <taxon>Bacillati</taxon>
        <taxon>Actinomycetota</taxon>
        <taxon>Actinomycetes</taxon>
        <taxon>Kitasatosporales</taxon>
        <taxon>Streptomycetaceae</taxon>
        <taxon>Streptomyces</taxon>
    </lineage>
</organism>
<dbReference type="PROSITE" id="PS50943">
    <property type="entry name" value="HTH_CROC1"/>
    <property type="match status" value="1"/>
</dbReference>
<evidence type="ECO:0000313" key="2">
    <source>
        <dbReference type="EMBL" id="MVO83641.1"/>
    </source>
</evidence>